<accession>A0A379IE72</accession>
<dbReference type="AlphaFoldDB" id="A0A379IE72"/>
<dbReference type="Gene3D" id="2.40.128.10">
    <property type="match status" value="1"/>
</dbReference>
<reference evidence="10 11" key="1">
    <citation type="submission" date="2018-06" db="EMBL/GenBank/DDBJ databases">
        <authorList>
            <consortium name="Pathogen Informatics"/>
            <person name="Doyle S."/>
        </authorList>
    </citation>
    <scope>NUCLEOTIDE SEQUENCE [LARGE SCALE GENOMIC DNA]</scope>
    <source>
        <strain evidence="10 11">NCTC10392</strain>
    </source>
</reference>
<comment type="similarity">
    <text evidence="2">Belongs to the protease inhibitor I38 family.</text>
</comment>
<dbReference type="GO" id="GO:0042597">
    <property type="term" value="C:periplasmic space"/>
    <property type="evidence" value="ECO:0007669"/>
    <property type="project" value="UniProtKB-SubCell"/>
</dbReference>
<keyword evidence="4" id="KW-0646">Protease inhibitor</keyword>
<dbReference type="Proteomes" id="UP000255125">
    <property type="component" value="Unassembled WGS sequence"/>
</dbReference>
<evidence type="ECO:0000256" key="2">
    <source>
        <dbReference type="ARBA" id="ARBA00006813"/>
    </source>
</evidence>
<proteinExistence type="inferred from homology"/>
<evidence type="ECO:0000313" key="11">
    <source>
        <dbReference type="Proteomes" id="UP000255125"/>
    </source>
</evidence>
<name>A0A379IE72_PSEFL</name>
<dbReference type="RefSeq" id="WP_038441334.1">
    <property type="nucleotide sequence ID" value="NZ_CP008896.1"/>
</dbReference>
<keyword evidence="6" id="KW-0574">Periplasm</keyword>
<dbReference type="Pfam" id="PF02974">
    <property type="entry name" value="Inh"/>
    <property type="match status" value="1"/>
</dbReference>
<protein>
    <submittedName>
        <fullName evidence="10">Protease inhibitor Inh</fullName>
    </submittedName>
</protein>
<dbReference type="EMBL" id="UGUS01000002">
    <property type="protein sequence ID" value="SUD31041.1"/>
    <property type="molecule type" value="Genomic_DNA"/>
</dbReference>
<evidence type="ECO:0000256" key="1">
    <source>
        <dbReference type="ARBA" id="ARBA00004418"/>
    </source>
</evidence>
<dbReference type="InterPro" id="IPR021140">
    <property type="entry name" value="Inh/Omp19"/>
</dbReference>
<sequence length="135" mass="14886">MQAKRAWALLAALALIDLPGESAMASTLRMPRFEELEGQWRVYLQQEQDQTCTLALHARSRAVEGELACAAHWLGGMPAAWEPTPDGINVYSGDGRRLMHFGRQPENIYLGRLPAGGFLVLERIVPTRSTLAPSS</sequence>
<organism evidence="10 11">
    <name type="scientific">Pseudomonas fluorescens</name>
    <dbReference type="NCBI Taxonomy" id="294"/>
    <lineage>
        <taxon>Bacteria</taxon>
        <taxon>Pseudomonadati</taxon>
        <taxon>Pseudomonadota</taxon>
        <taxon>Gammaproteobacteria</taxon>
        <taxon>Pseudomonadales</taxon>
        <taxon>Pseudomonadaceae</taxon>
        <taxon>Pseudomonas</taxon>
    </lineage>
</organism>
<evidence type="ECO:0000313" key="10">
    <source>
        <dbReference type="EMBL" id="SUD31041.1"/>
    </source>
</evidence>
<evidence type="ECO:0000256" key="4">
    <source>
        <dbReference type="ARBA" id="ARBA00022690"/>
    </source>
</evidence>
<evidence type="ECO:0000256" key="6">
    <source>
        <dbReference type="ARBA" id="ARBA00022764"/>
    </source>
</evidence>
<keyword evidence="7" id="KW-0481">Metalloenzyme inhibitor</keyword>
<evidence type="ECO:0000259" key="9">
    <source>
        <dbReference type="Pfam" id="PF02974"/>
    </source>
</evidence>
<dbReference type="KEGG" id="pfn:HZ99_03540"/>
<dbReference type="InterPro" id="IPR016085">
    <property type="entry name" value="Protease_inh_B-barrel_dom"/>
</dbReference>
<keyword evidence="3" id="KW-0483">Metalloprotease inhibitor</keyword>
<evidence type="ECO:0000256" key="8">
    <source>
        <dbReference type="SAM" id="SignalP"/>
    </source>
</evidence>
<comment type="subcellular location">
    <subcellularLocation>
        <location evidence="1">Periplasm</location>
    </subcellularLocation>
</comment>
<dbReference type="SUPFAM" id="SSF50882">
    <property type="entry name" value="beta-Barrel protease inhibitors"/>
    <property type="match status" value="1"/>
</dbReference>
<gene>
    <name evidence="10" type="primary">inh_2</name>
    <name evidence="10" type="ORF">NCTC10392_02967</name>
</gene>
<dbReference type="GO" id="GO:0008191">
    <property type="term" value="F:metalloendopeptidase inhibitor activity"/>
    <property type="evidence" value="ECO:0007669"/>
    <property type="project" value="InterPro"/>
</dbReference>
<dbReference type="InterPro" id="IPR022815">
    <property type="entry name" value="Inh"/>
</dbReference>
<dbReference type="PRINTS" id="PR01274">
    <property type="entry name" value="MPTASEINHBTR"/>
</dbReference>
<feature type="signal peptide" evidence="8">
    <location>
        <begin position="1"/>
        <end position="25"/>
    </location>
</feature>
<feature type="domain" description="Alkaline proteinase inhibitor/ Outer membrane lipoprotein Omp19" evidence="9">
    <location>
        <begin position="33"/>
        <end position="123"/>
    </location>
</feature>
<feature type="chain" id="PRO_5016706830" evidence="8">
    <location>
        <begin position="26"/>
        <end position="135"/>
    </location>
</feature>
<keyword evidence="5 8" id="KW-0732">Signal</keyword>
<evidence type="ECO:0000256" key="5">
    <source>
        <dbReference type="ARBA" id="ARBA00022729"/>
    </source>
</evidence>
<dbReference type="OrthoDB" id="6996810at2"/>
<evidence type="ECO:0000256" key="7">
    <source>
        <dbReference type="ARBA" id="ARBA00023215"/>
    </source>
</evidence>
<evidence type="ECO:0000256" key="3">
    <source>
        <dbReference type="ARBA" id="ARBA00022608"/>
    </source>
</evidence>